<gene>
    <name evidence="3" type="ORF">CSO01_25730</name>
</gene>
<proteinExistence type="predicted"/>
<feature type="region of interest" description="Disordered" evidence="1">
    <location>
        <begin position="1"/>
        <end position="27"/>
    </location>
</feature>
<accession>A0A512PF90</accession>
<evidence type="ECO:0000256" key="1">
    <source>
        <dbReference type="SAM" id="MobiDB-lite"/>
    </source>
</evidence>
<evidence type="ECO:0000313" key="3">
    <source>
        <dbReference type="EMBL" id="GEP69858.1"/>
    </source>
</evidence>
<dbReference type="Pfam" id="PF10006">
    <property type="entry name" value="DUF2249"/>
    <property type="match status" value="1"/>
</dbReference>
<reference evidence="3 4" key="1">
    <citation type="submission" date="2019-07" db="EMBL/GenBank/DDBJ databases">
        <title>Whole genome shotgun sequence of Cellulomonas soli NBRC 109434.</title>
        <authorList>
            <person name="Hosoyama A."/>
            <person name="Uohara A."/>
            <person name="Ohji S."/>
            <person name="Ichikawa N."/>
        </authorList>
    </citation>
    <scope>NUCLEOTIDE SEQUENCE [LARGE SCALE GENOMIC DNA]</scope>
    <source>
        <strain evidence="3 4">NBRC 109434</strain>
    </source>
</reference>
<dbReference type="AlphaFoldDB" id="A0A512PF90"/>
<dbReference type="InterPro" id="IPR018720">
    <property type="entry name" value="DUF2249"/>
</dbReference>
<dbReference type="EMBL" id="BKAL01000008">
    <property type="protein sequence ID" value="GEP69858.1"/>
    <property type="molecule type" value="Genomic_DNA"/>
</dbReference>
<organism evidence="3 4">
    <name type="scientific">Cellulomonas soli</name>
    <dbReference type="NCBI Taxonomy" id="931535"/>
    <lineage>
        <taxon>Bacteria</taxon>
        <taxon>Bacillati</taxon>
        <taxon>Actinomycetota</taxon>
        <taxon>Actinomycetes</taxon>
        <taxon>Micrococcales</taxon>
        <taxon>Cellulomonadaceae</taxon>
        <taxon>Cellulomonas</taxon>
    </lineage>
</organism>
<keyword evidence="4" id="KW-1185">Reference proteome</keyword>
<dbReference type="RefSeq" id="WP_179561739.1">
    <property type="nucleotide sequence ID" value="NZ_BAABBJ010000001.1"/>
</dbReference>
<evidence type="ECO:0000313" key="4">
    <source>
        <dbReference type="Proteomes" id="UP000321798"/>
    </source>
</evidence>
<evidence type="ECO:0000259" key="2">
    <source>
        <dbReference type="Pfam" id="PF10006"/>
    </source>
</evidence>
<feature type="domain" description="DUF2249" evidence="2">
    <location>
        <begin position="32"/>
        <end position="100"/>
    </location>
</feature>
<dbReference type="Proteomes" id="UP000321798">
    <property type="component" value="Unassembled WGS sequence"/>
</dbReference>
<comment type="caution">
    <text evidence="3">The sequence shown here is derived from an EMBL/GenBank/DDBJ whole genome shotgun (WGS) entry which is preliminary data.</text>
</comment>
<name>A0A512PF90_9CELL</name>
<sequence length="106" mass="11428">MAVQPAQSPVDRTVAADDDTELAWPGEGDPVVDLRAVSWGVRESTALAVFGSVPSGGSLVLVAPEDPVDLLHLLSDEARGELEVEYLEETPGAWRLRVTRGFRLFV</sequence>
<protein>
    <recommendedName>
        <fullName evidence="2">DUF2249 domain-containing protein</fullName>
    </recommendedName>
</protein>